<evidence type="ECO:0000256" key="9">
    <source>
        <dbReference type="ARBA" id="ARBA00023163"/>
    </source>
</evidence>
<dbReference type="OrthoDB" id="6538191at2759"/>
<dbReference type="SUPFAM" id="SSF57716">
    <property type="entry name" value="Glucocorticoid receptor-like (DNA-binding domain)"/>
    <property type="match status" value="1"/>
</dbReference>
<evidence type="ECO:0000256" key="6">
    <source>
        <dbReference type="ARBA" id="ARBA00023015"/>
    </source>
</evidence>
<evidence type="ECO:0000256" key="7">
    <source>
        <dbReference type="ARBA" id="ARBA00023054"/>
    </source>
</evidence>
<evidence type="ECO:0000256" key="8">
    <source>
        <dbReference type="ARBA" id="ARBA00023125"/>
    </source>
</evidence>
<dbReference type="InterPro" id="IPR026516">
    <property type="entry name" value="THAP1/10"/>
</dbReference>
<evidence type="ECO:0000256" key="2">
    <source>
        <dbReference type="ARBA" id="ARBA00006177"/>
    </source>
</evidence>
<accession>A0A9J6GE66</accession>
<keyword evidence="5" id="KW-0862">Zinc</keyword>
<evidence type="ECO:0000313" key="15">
    <source>
        <dbReference type="Proteomes" id="UP000821853"/>
    </source>
</evidence>
<dbReference type="InterPro" id="IPR038441">
    <property type="entry name" value="THAP_Znf_sf"/>
</dbReference>
<keyword evidence="3" id="KW-0479">Metal-binding</keyword>
<keyword evidence="10" id="KW-0539">Nucleus</keyword>
<name>A0A9J6GE66_HAELO</name>
<gene>
    <name evidence="14" type="ORF">HPB48_003531</name>
</gene>
<evidence type="ECO:0000313" key="14">
    <source>
        <dbReference type="EMBL" id="KAH9373121.1"/>
    </source>
</evidence>
<evidence type="ECO:0000256" key="3">
    <source>
        <dbReference type="ARBA" id="ARBA00022723"/>
    </source>
</evidence>
<keyword evidence="6" id="KW-0805">Transcription regulation</keyword>
<evidence type="ECO:0000256" key="12">
    <source>
        <dbReference type="PROSITE-ProRule" id="PRU00309"/>
    </source>
</evidence>
<dbReference type="PANTHER" id="PTHR46600">
    <property type="entry name" value="THAP DOMAIN-CONTAINING"/>
    <property type="match status" value="1"/>
</dbReference>
<keyword evidence="9" id="KW-0804">Transcription</keyword>
<dbReference type="PROSITE" id="PS50950">
    <property type="entry name" value="ZF_THAP"/>
    <property type="match status" value="1"/>
</dbReference>
<dbReference type="Pfam" id="PF05485">
    <property type="entry name" value="THAP"/>
    <property type="match status" value="1"/>
</dbReference>
<evidence type="ECO:0000256" key="4">
    <source>
        <dbReference type="ARBA" id="ARBA00022771"/>
    </source>
</evidence>
<dbReference type="Gene3D" id="6.20.210.20">
    <property type="entry name" value="THAP domain"/>
    <property type="match status" value="1"/>
</dbReference>
<keyword evidence="15" id="KW-1185">Reference proteome</keyword>
<feature type="domain" description="THAP-type" evidence="13">
    <location>
        <begin position="1"/>
        <end position="65"/>
    </location>
</feature>
<dbReference type="GO" id="GO:0008270">
    <property type="term" value="F:zinc ion binding"/>
    <property type="evidence" value="ECO:0007669"/>
    <property type="project" value="UniProtKB-KW"/>
</dbReference>
<keyword evidence="7" id="KW-0175">Coiled coil</keyword>
<evidence type="ECO:0000259" key="13">
    <source>
        <dbReference type="PROSITE" id="PS50950"/>
    </source>
</evidence>
<reference evidence="14 15" key="1">
    <citation type="journal article" date="2020" name="Cell">
        <title>Large-Scale Comparative Analyses of Tick Genomes Elucidate Their Genetic Diversity and Vector Capacities.</title>
        <authorList>
            <consortium name="Tick Genome and Microbiome Consortium (TIGMIC)"/>
            <person name="Jia N."/>
            <person name="Wang J."/>
            <person name="Shi W."/>
            <person name="Du L."/>
            <person name="Sun Y."/>
            <person name="Zhan W."/>
            <person name="Jiang J.F."/>
            <person name="Wang Q."/>
            <person name="Zhang B."/>
            <person name="Ji P."/>
            <person name="Bell-Sakyi L."/>
            <person name="Cui X.M."/>
            <person name="Yuan T.T."/>
            <person name="Jiang B.G."/>
            <person name="Yang W.F."/>
            <person name="Lam T.T."/>
            <person name="Chang Q.C."/>
            <person name="Ding S.J."/>
            <person name="Wang X.J."/>
            <person name="Zhu J.G."/>
            <person name="Ruan X.D."/>
            <person name="Zhao L."/>
            <person name="Wei J.T."/>
            <person name="Ye R.Z."/>
            <person name="Que T.C."/>
            <person name="Du C.H."/>
            <person name="Zhou Y.H."/>
            <person name="Cheng J.X."/>
            <person name="Dai P.F."/>
            <person name="Guo W.B."/>
            <person name="Han X.H."/>
            <person name="Huang E.J."/>
            <person name="Li L.F."/>
            <person name="Wei W."/>
            <person name="Gao Y.C."/>
            <person name="Liu J.Z."/>
            <person name="Shao H.Z."/>
            <person name="Wang X."/>
            <person name="Wang C.C."/>
            <person name="Yang T.C."/>
            <person name="Huo Q.B."/>
            <person name="Li W."/>
            <person name="Chen H.Y."/>
            <person name="Chen S.E."/>
            <person name="Zhou L.G."/>
            <person name="Ni X.B."/>
            <person name="Tian J.H."/>
            <person name="Sheng Y."/>
            <person name="Liu T."/>
            <person name="Pan Y.S."/>
            <person name="Xia L.Y."/>
            <person name="Li J."/>
            <person name="Zhao F."/>
            <person name="Cao W.C."/>
        </authorList>
    </citation>
    <scope>NUCLEOTIDE SEQUENCE [LARGE SCALE GENOMIC DNA]</scope>
    <source>
        <strain evidence="14">HaeL-2018</strain>
    </source>
</reference>
<keyword evidence="4 12" id="KW-0863">Zinc-finger</keyword>
<sequence length="65" mass="7475">MCSVPQCKNRAVANKISLHSFPRDDRLKKAWTVKLWIGKPVTPAMVVCSEHFVNIDFFWRGTGKQ</sequence>
<dbReference type="InterPro" id="IPR006612">
    <property type="entry name" value="THAP_Znf"/>
</dbReference>
<evidence type="ECO:0000256" key="5">
    <source>
        <dbReference type="ARBA" id="ARBA00022833"/>
    </source>
</evidence>
<dbReference type="EMBL" id="JABSTR010000006">
    <property type="protein sequence ID" value="KAH9373121.1"/>
    <property type="molecule type" value="Genomic_DNA"/>
</dbReference>
<dbReference type="GO" id="GO:0005654">
    <property type="term" value="C:nucleoplasm"/>
    <property type="evidence" value="ECO:0007669"/>
    <property type="project" value="UniProtKB-SubCell"/>
</dbReference>
<evidence type="ECO:0000256" key="1">
    <source>
        <dbReference type="ARBA" id="ARBA00004642"/>
    </source>
</evidence>
<keyword evidence="11" id="KW-0131">Cell cycle</keyword>
<organism evidence="14 15">
    <name type="scientific">Haemaphysalis longicornis</name>
    <name type="common">Bush tick</name>
    <dbReference type="NCBI Taxonomy" id="44386"/>
    <lineage>
        <taxon>Eukaryota</taxon>
        <taxon>Metazoa</taxon>
        <taxon>Ecdysozoa</taxon>
        <taxon>Arthropoda</taxon>
        <taxon>Chelicerata</taxon>
        <taxon>Arachnida</taxon>
        <taxon>Acari</taxon>
        <taxon>Parasitiformes</taxon>
        <taxon>Ixodida</taxon>
        <taxon>Ixodoidea</taxon>
        <taxon>Ixodidae</taxon>
        <taxon>Haemaphysalinae</taxon>
        <taxon>Haemaphysalis</taxon>
    </lineage>
</organism>
<protein>
    <recommendedName>
        <fullName evidence="13">THAP-type domain-containing protein</fullName>
    </recommendedName>
</protein>
<evidence type="ECO:0000256" key="10">
    <source>
        <dbReference type="ARBA" id="ARBA00023242"/>
    </source>
</evidence>
<keyword evidence="8 12" id="KW-0238">DNA-binding</keyword>
<comment type="similarity">
    <text evidence="2">Belongs to the THAP1 family.</text>
</comment>
<dbReference type="PANTHER" id="PTHR46600:SF1">
    <property type="entry name" value="THAP DOMAIN-CONTAINING PROTEIN 1"/>
    <property type="match status" value="1"/>
</dbReference>
<comment type="subcellular location">
    <subcellularLocation>
        <location evidence="1">Nucleus</location>
        <location evidence="1">Nucleoplasm</location>
    </subcellularLocation>
</comment>
<dbReference type="AlphaFoldDB" id="A0A9J6GE66"/>
<dbReference type="VEuPathDB" id="VectorBase:HLOH_044433"/>
<dbReference type="GO" id="GO:0043565">
    <property type="term" value="F:sequence-specific DNA binding"/>
    <property type="evidence" value="ECO:0007669"/>
    <property type="project" value="InterPro"/>
</dbReference>
<dbReference type="Proteomes" id="UP000821853">
    <property type="component" value="Chromosome 4"/>
</dbReference>
<evidence type="ECO:0000256" key="11">
    <source>
        <dbReference type="ARBA" id="ARBA00023306"/>
    </source>
</evidence>
<proteinExistence type="inferred from homology"/>
<comment type="caution">
    <text evidence="14">The sequence shown here is derived from an EMBL/GenBank/DDBJ whole genome shotgun (WGS) entry which is preliminary data.</text>
</comment>